<accession>A0AAD1WHG0</accession>
<name>A0AAD1WHG0_PELCU</name>
<dbReference type="SUPFAM" id="SSF56219">
    <property type="entry name" value="DNase I-like"/>
    <property type="match status" value="1"/>
</dbReference>
<dbReference type="InterPro" id="IPR036691">
    <property type="entry name" value="Endo/exonu/phosph_ase_sf"/>
</dbReference>
<dbReference type="Gene3D" id="3.60.10.10">
    <property type="entry name" value="Endonuclease/exonuclease/phosphatase"/>
    <property type="match status" value="1"/>
</dbReference>
<evidence type="ECO:0000313" key="2">
    <source>
        <dbReference type="Proteomes" id="UP001295444"/>
    </source>
</evidence>
<proteinExistence type="predicted"/>
<organism evidence="1 2">
    <name type="scientific">Pelobates cultripes</name>
    <name type="common">Western spadefoot toad</name>
    <dbReference type="NCBI Taxonomy" id="61616"/>
    <lineage>
        <taxon>Eukaryota</taxon>
        <taxon>Metazoa</taxon>
        <taxon>Chordata</taxon>
        <taxon>Craniata</taxon>
        <taxon>Vertebrata</taxon>
        <taxon>Euteleostomi</taxon>
        <taxon>Amphibia</taxon>
        <taxon>Batrachia</taxon>
        <taxon>Anura</taxon>
        <taxon>Pelobatoidea</taxon>
        <taxon>Pelobatidae</taxon>
        <taxon>Pelobates</taxon>
    </lineage>
</organism>
<evidence type="ECO:0000313" key="1">
    <source>
        <dbReference type="EMBL" id="CAH2305766.1"/>
    </source>
</evidence>
<gene>
    <name evidence="1" type="ORF">PECUL_23A007878</name>
</gene>
<dbReference type="AlphaFoldDB" id="A0AAD1WHG0"/>
<dbReference type="Proteomes" id="UP001295444">
    <property type="component" value="Chromosome 07"/>
</dbReference>
<evidence type="ECO:0008006" key="3">
    <source>
        <dbReference type="Google" id="ProtNLM"/>
    </source>
</evidence>
<sequence length="256" mass="30025">MKEKIMLKARTYSTWLFRLVEVTIYQDLSLWTLDARWALKPVTSDQRDTVAMWFSFSMSVHRNNVTHTLKWSEDLLAFLQGLDLLGNSVRSRLLRFCSYNVHRRNVPEWSSRLVRELWASRISIVFFQETHYREDAHPVLSDSCFLLSYFSHSSMAKYAGVVILIAWDIPFILGEFQRIQQLEIFREGMLLVEGDLNARLPSLMDSSRGCYALFEALLTQIRAGWQSKDPKGRDFSFFLQVHSTYSHIDYAFVARE</sequence>
<dbReference type="EMBL" id="OW240918">
    <property type="protein sequence ID" value="CAH2305766.1"/>
    <property type="molecule type" value="Genomic_DNA"/>
</dbReference>
<reference evidence="1" key="1">
    <citation type="submission" date="2022-03" db="EMBL/GenBank/DDBJ databases">
        <authorList>
            <person name="Alioto T."/>
            <person name="Alioto T."/>
            <person name="Gomez Garrido J."/>
        </authorList>
    </citation>
    <scope>NUCLEOTIDE SEQUENCE</scope>
</reference>
<protein>
    <recommendedName>
        <fullName evidence="3">Endonuclease/exonuclease/phosphatase domain-containing protein</fullName>
    </recommendedName>
</protein>
<keyword evidence="2" id="KW-1185">Reference proteome</keyword>